<dbReference type="InterPro" id="IPR036388">
    <property type="entry name" value="WH-like_DNA-bd_sf"/>
</dbReference>
<keyword evidence="1" id="KW-0862">Zinc</keyword>
<dbReference type="Proteomes" id="UP000306808">
    <property type="component" value="Unassembled WGS sequence"/>
</dbReference>
<feature type="binding site" evidence="1">
    <location>
        <position position="127"/>
    </location>
    <ligand>
        <name>Zn(2+)</name>
        <dbReference type="ChEBI" id="CHEBI:29105"/>
    </ligand>
</feature>
<evidence type="ECO:0000313" key="3">
    <source>
        <dbReference type="Proteomes" id="UP000306808"/>
    </source>
</evidence>
<organism evidence="2 3">
    <name type="scientific">Sphingobacterium olei</name>
    <dbReference type="NCBI Taxonomy" id="2571155"/>
    <lineage>
        <taxon>Bacteria</taxon>
        <taxon>Pseudomonadati</taxon>
        <taxon>Bacteroidota</taxon>
        <taxon>Sphingobacteriia</taxon>
        <taxon>Sphingobacteriales</taxon>
        <taxon>Sphingobacteriaceae</taxon>
        <taxon>Sphingobacterium</taxon>
    </lineage>
</organism>
<dbReference type="GO" id="GO:0046872">
    <property type="term" value="F:metal ion binding"/>
    <property type="evidence" value="ECO:0007669"/>
    <property type="project" value="UniProtKB-KW"/>
</dbReference>
<feature type="binding site" evidence="1">
    <location>
        <position position="94"/>
    </location>
    <ligand>
        <name>Zn(2+)</name>
        <dbReference type="ChEBI" id="CHEBI:29105"/>
    </ligand>
</feature>
<gene>
    <name evidence="2" type="ORF">FAZ15_17075</name>
</gene>
<dbReference type="InterPro" id="IPR002481">
    <property type="entry name" value="FUR"/>
</dbReference>
<evidence type="ECO:0008006" key="4">
    <source>
        <dbReference type="Google" id="ProtNLM"/>
    </source>
</evidence>
<comment type="caution">
    <text evidence="2">The sequence shown here is derived from an EMBL/GenBank/DDBJ whole genome shotgun (WGS) entry which is preliminary data.</text>
</comment>
<keyword evidence="3" id="KW-1185">Reference proteome</keyword>
<dbReference type="InterPro" id="IPR036390">
    <property type="entry name" value="WH_DNA-bd_sf"/>
</dbReference>
<dbReference type="EMBL" id="SUME01000007">
    <property type="protein sequence ID" value="TJZ53737.1"/>
    <property type="molecule type" value="Genomic_DNA"/>
</dbReference>
<dbReference type="SUPFAM" id="SSF46785">
    <property type="entry name" value="Winged helix' DNA-binding domain"/>
    <property type="match status" value="1"/>
</dbReference>
<protein>
    <recommendedName>
        <fullName evidence="4">Transcriptional repressor</fullName>
    </recommendedName>
</protein>
<keyword evidence="1" id="KW-0479">Metal-binding</keyword>
<sequence length="135" mass="14987">MEDLAVLLKQRGIRSTRLRLKVLQILVASKNAFSTTEMNTSLGGSEDRSTIYRILSGFYAEGIIERIVGVDGGLRYVYLPQSLSIQPSFRCSKCGSVSCLSPLPSSYLEEIQRHHLDNAVLVFSGTCSDCLRKRV</sequence>
<reference evidence="2 3" key="1">
    <citation type="submission" date="2019-04" db="EMBL/GenBank/DDBJ databases">
        <title>Sphingobacterium olei sp. nov., isolated from oil-contaminated soil.</title>
        <authorList>
            <person name="Liu B."/>
        </authorList>
    </citation>
    <scope>NUCLEOTIDE SEQUENCE [LARGE SCALE GENOMIC DNA]</scope>
    <source>
        <strain evidence="2 3">HAL-9</strain>
    </source>
</reference>
<dbReference type="RefSeq" id="WP_136902528.1">
    <property type="nucleotide sequence ID" value="NZ_SUME01000007.1"/>
</dbReference>
<dbReference type="GO" id="GO:0003700">
    <property type="term" value="F:DNA-binding transcription factor activity"/>
    <property type="evidence" value="ECO:0007669"/>
    <property type="project" value="InterPro"/>
</dbReference>
<proteinExistence type="predicted"/>
<dbReference type="Gene3D" id="1.10.10.10">
    <property type="entry name" value="Winged helix-like DNA-binding domain superfamily/Winged helix DNA-binding domain"/>
    <property type="match status" value="1"/>
</dbReference>
<dbReference type="AlphaFoldDB" id="A0A4U0NHN9"/>
<evidence type="ECO:0000313" key="2">
    <source>
        <dbReference type="EMBL" id="TJZ53737.1"/>
    </source>
</evidence>
<evidence type="ECO:0000256" key="1">
    <source>
        <dbReference type="PIRSR" id="PIRSR602481-1"/>
    </source>
</evidence>
<dbReference type="OrthoDB" id="594893at2"/>
<dbReference type="Pfam" id="PF01475">
    <property type="entry name" value="FUR"/>
    <property type="match status" value="1"/>
</dbReference>
<comment type="cofactor">
    <cofactor evidence="1">
        <name>Zn(2+)</name>
        <dbReference type="ChEBI" id="CHEBI:29105"/>
    </cofactor>
    <text evidence="1">Binds 1 zinc ion per subunit.</text>
</comment>
<feature type="binding site" evidence="1">
    <location>
        <position position="130"/>
    </location>
    <ligand>
        <name>Zn(2+)</name>
        <dbReference type="ChEBI" id="CHEBI:29105"/>
    </ligand>
</feature>
<accession>A0A4U0NHN9</accession>
<feature type="binding site" evidence="1">
    <location>
        <position position="91"/>
    </location>
    <ligand>
        <name>Zn(2+)</name>
        <dbReference type="ChEBI" id="CHEBI:29105"/>
    </ligand>
</feature>
<name>A0A4U0NHN9_9SPHI</name>